<dbReference type="RefSeq" id="WP_065990078.1">
    <property type="nucleotide sequence ID" value="NZ_CP047142.1"/>
</dbReference>
<keyword evidence="3" id="KW-0233">DNA recombination</keyword>
<dbReference type="PANTHER" id="PTHR30349:SF64">
    <property type="entry name" value="PROPHAGE INTEGRASE INTD-RELATED"/>
    <property type="match status" value="1"/>
</dbReference>
<dbReference type="Gene3D" id="1.10.150.130">
    <property type="match status" value="1"/>
</dbReference>
<dbReference type="SUPFAM" id="SSF56349">
    <property type="entry name" value="DNA breaking-rejoining enzymes"/>
    <property type="match status" value="1"/>
</dbReference>
<protein>
    <submittedName>
        <fullName evidence="5">Tyrosine-type recombinase/integrase</fullName>
    </submittedName>
</protein>
<dbReference type="GO" id="GO:0006310">
    <property type="term" value="P:DNA recombination"/>
    <property type="evidence" value="ECO:0007669"/>
    <property type="project" value="UniProtKB-KW"/>
</dbReference>
<dbReference type="InterPro" id="IPR050090">
    <property type="entry name" value="Tyrosine_recombinase_XerCD"/>
</dbReference>
<proteinExistence type="inferred from homology"/>
<dbReference type="GO" id="GO:0003677">
    <property type="term" value="F:DNA binding"/>
    <property type="evidence" value="ECO:0007669"/>
    <property type="project" value="UniProtKB-KW"/>
</dbReference>
<sequence>MASIEKRGSSYRVRVTIYQHGKRDYLTKSFKTEKEAKVWGTTLELQKAKGQAIAQQNTLFKDFYYLYVHTVKINDVRKATFNNYVKAGQVIDKLFPTAKLGKLDDVQMQSILDDYGKTHSKKTVVELLKKIRTSLRYAYAKGYIYNDFASLLKAHGNELPKRNKALSMSDLTKLKHYLLKHTDNEFNLMVLLEISTGLRRGEILGIKPEDIHYDGQYYCVEVRRSISPTTDDTRLKTKHSRRSVTIPKNIYDLLKTISNKESGYLFDWYNFKQSEKLKELLTKIGIPTTTFHGLRDTHASFLFSNNIPLSYVSRRLGHDSILTTEKYYLELMPEKKHSQDANALNLLESL</sequence>
<feature type="domain" description="Tyr recombinase" evidence="4">
    <location>
        <begin position="161"/>
        <end position="341"/>
    </location>
</feature>
<dbReference type="GO" id="GO:0015074">
    <property type="term" value="P:DNA integration"/>
    <property type="evidence" value="ECO:0007669"/>
    <property type="project" value="InterPro"/>
</dbReference>
<gene>
    <name evidence="5" type="ORF">GSR61_01845</name>
</gene>
<dbReference type="EMBL" id="CP047142">
    <property type="protein sequence ID" value="QHQ67445.1"/>
    <property type="molecule type" value="Genomic_DNA"/>
</dbReference>
<reference evidence="5 6" key="1">
    <citation type="submission" date="2019-12" db="EMBL/GenBank/DDBJ databases">
        <title>Complete Genome Sequences of Lactobacillus strains, C25 and P38, Isolated from Chicken Cecum.</title>
        <authorList>
            <person name="Hassan H.M."/>
            <person name="Mendoza M."/>
            <person name="Rezvani M."/>
            <person name="Koci M.D."/>
            <person name="Dickey A.N."/>
            <person name="Scholl E.H."/>
        </authorList>
    </citation>
    <scope>NUCLEOTIDE SEQUENCE [LARGE SCALE GENOMIC DNA]</scope>
    <source>
        <strain evidence="5 6">C25</strain>
    </source>
</reference>
<keyword evidence="2" id="KW-0238">DNA-binding</keyword>
<evidence type="ECO:0000256" key="1">
    <source>
        <dbReference type="ARBA" id="ARBA00008857"/>
    </source>
</evidence>
<evidence type="ECO:0000259" key="4">
    <source>
        <dbReference type="PROSITE" id="PS51898"/>
    </source>
</evidence>
<evidence type="ECO:0000256" key="3">
    <source>
        <dbReference type="ARBA" id="ARBA00023172"/>
    </source>
</evidence>
<dbReference type="CDD" id="cd01189">
    <property type="entry name" value="INT_ICEBs1_C_like"/>
    <property type="match status" value="1"/>
</dbReference>
<dbReference type="InterPro" id="IPR013762">
    <property type="entry name" value="Integrase-like_cat_sf"/>
</dbReference>
<evidence type="ECO:0000313" key="5">
    <source>
        <dbReference type="EMBL" id="QHQ67445.1"/>
    </source>
</evidence>
<dbReference type="InterPro" id="IPR002104">
    <property type="entry name" value="Integrase_catalytic"/>
</dbReference>
<dbReference type="PROSITE" id="PS51898">
    <property type="entry name" value="TYR_RECOMBINASE"/>
    <property type="match status" value="1"/>
</dbReference>
<dbReference type="Gene3D" id="1.10.443.10">
    <property type="entry name" value="Intergrase catalytic core"/>
    <property type="match status" value="1"/>
</dbReference>
<name>A0AB37DH06_9LACO</name>
<evidence type="ECO:0000313" key="6">
    <source>
        <dbReference type="Proteomes" id="UP000464915"/>
    </source>
</evidence>
<evidence type="ECO:0000256" key="2">
    <source>
        <dbReference type="ARBA" id="ARBA00023125"/>
    </source>
</evidence>
<dbReference type="AlphaFoldDB" id="A0AB37DH06"/>
<dbReference type="PANTHER" id="PTHR30349">
    <property type="entry name" value="PHAGE INTEGRASE-RELATED"/>
    <property type="match status" value="1"/>
</dbReference>
<dbReference type="Proteomes" id="UP000464915">
    <property type="component" value="Chromosome"/>
</dbReference>
<dbReference type="InterPro" id="IPR011010">
    <property type="entry name" value="DNA_brk_join_enz"/>
</dbReference>
<dbReference type="Pfam" id="PF00589">
    <property type="entry name" value="Phage_integrase"/>
    <property type="match status" value="1"/>
</dbReference>
<dbReference type="InterPro" id="IPR010998">
    <property type="entry name" value="Integrase_recombinase_N"/>
</dbReference>
<organism evidence="5 6">
    <name type="scientific">Lactobacillus crispatus</name>
    <dbReference type="NCBI Taxonomy" id="47770"/>
    <lineage>
        <taxon>Bacteria</taxon>
        <taxon>Bacillati</taxon>
        <taxon>Bacillota</taxon>
        <taxon>Bacilli</taxon>
        <taxon>Lactobacillales</taxon>
        <taxon>Lactobacillaceae</taxon>
        <taxon>Lactobacillus</taxon>
    </lineage>
</organism>
<comment type="similarity">
    <text evidence="1">Belongs to the 'phage' integrase family.</text>
</comment>
<accession>A0AB37DH06</accession>